<evidence type="ECO:0000313" key="2">
    <source>
        <dbReference type="Proteomes" id="UP000030699"/>
    </source>
</evidence>
<protein>
    <submittedName>
        <fullName evidence="1">Uncharacterized protein</fullName>
    </submittedName>
</protein>
<accession>A0A024WPF7</accession>
<reference evidence="1 2" key="2">
    <citation type="submission" date="2013-02" db="EMBL/GenBank/DDBJ databases">
        <title>The Genome Sequence of Plasmodium falciparum MaliPS096_E11.</title>
        <authorList>
            <consortium name="The Broad Institute Genome Sequencing Platform"/>
            <consortium name="The Broad Institute Genome Sequencing Center for Infectious Disease"/>
            <person name="Neafsey D."/>
            <person name="Cheeseman I."/>
            <person name="Volkman S."/>
            <person name="Adams J."/>
            <person name="Walker B."/>
            <person name="Young S.K."/>
            <person name="Zeng Q."/>
            <person name="Gargeya S."/>
            <person name="Fitzgerald M."/>
            <person name="Haas B."/>
            <person name="Abouelleil A."/>
            <person name="Alvarado L."/>
            <person name="Arachchi H.M."/>
            <person name="Berlin A.M."/>
            <person name="Chapman S.B."/>
            <person name="Dewar J."/>
            <person name="Goldberg J."/>
            <person name="Griggs A."/>
            <person name="Gujja S."/>
            <person name="Hansen M."/>
            <person name="Howarth C."/>
            <person name="Imamovic A."/>
            <person name="Larimer J."/>
            <person name="McCowan C."/>
            <person name="Murphy C."/>
            <person name="Neiman D."/>
            <person name="Pearson M."/>
            <person name="Priest M."/>
            <person name="Roberts A."/>
            <person name="Saif S."/>
            <person name="Shea T."/>
            <person name="Sisk P."/>
            <person name="Sykes S."/>
            <person name="Wortman J."/>
            <person name="Nusbaum C."/>
            <person name="Birren B."/>
        </authorList>
    </citation>
    <scope>NUCLEOTIDE SEQUENCE [LARGE SCALE GENOMIC DNA]</scope>
    <source>
        <strain evidence="1 2">MaliPS096_E11</strain>
    </source>
</reference>
<dbReference type="Proteomes" id="UP000030699">
    <property type="component" value="Unassembled WGS sequence"/>
</dbReference>
<name>A0A024WPF7_PLAFA</name>
<proteinExistence type="predicted"/>
<evidence type="ECO:0000313" key="1">
    <source>
        <dbReference type="EMBL" id="ETW49067.1"/>
    </source>
</evidence>
<sequence length="46" mass="5394">MSFIYRKAASMLSKCCQGKGIKEILYEKDDPSKKSYTTFCTKHWKI</sequence>
<organism evidence="1 2">
    <name type="scientific">Plasmodium falciparum MaliPS096_E11</name>
    <dbReference type="NCBI Taxonomy" id="1036727"/>
    <lineage>
        <taxon>Eukaryota</taxon>
        <taxon>Sar</taxon>
        <taxon>Alveolata</taxon>
        <taxon>Apicomplexa</taxon>
        <taxon>Aconoidasida</taxon>
        <taxon>Haemosporida</taxon>
        <taxon>Plasmodiidae</taxon>
        <taxon>Plasmodium</taxon>
        <taxon>Plasmodium (Laverania)</taxon>
    </lineage>
</organism>
<gene>
    <name evidence="1" type="ORF">PFMALIP_02895</name>
</gene>
<dbReference type="AlphaFoldDB" id="A0A024WPF7"/>
<reference evidence="1 2" key="1">
    <citation type="submission" date="2013-02" db="EMBL/GenBank/DDBJ databases">
        <title>The Genome Annotation of Plasmodium falciparum MaliPS096_E11.</title>
        <authorList>
            <consortium name="The Broad Institute Genome Sequencing Platform"/>
            <consortium name="The Broad Institute Genome Sequencing Center for Infectious Disease"/>
            <person name="Neafsey D."/>
            <person name="Hoffman S."/>
            <person name="Volkman S."/>
            <person name="Rosenthal P."/>
            <person name="Walker B."/>
            <person name="Young S.K."/>
            <person name="Zeng Q."/>
            <person name="Gargeya S."/>
            <person name="Fitzgerald M."/>
            <person name="Haas B."/>
            <person name="Abouelleil A."/>
            <person name="Allen A.W."/>
            <person name="Alvarado L."/>
            <person name="Arachchi H.M."/>
            <person name="Berlin A.M."/>
            <person name="Chapman S.B."/>
            <person name="Gainer-Dewar J."/>
            <person name="Goldberg J."/>
            <person name="Griggs A."/>
            <person name="Gujja S."/>
            <person name="Hansen M."/>
            <person name="Howarth C."/>
            <person name="Imamovic A."/>
            <person name="Ireland A."/>
            <person name="Larimer J."/>
            <person name="McCowan C."/>
            <person name="Murphy C."/>
            <person name="Pearson M."/>
            <person name="Poon T.W."/>
            <person name="Priest M."/>
            <person name="Roberts A."/>
            <person name="Saif S."/>
            <person name="Shea T."/>
            <person name="Sisk P."/>
            <person name="Sykes S."/>
            <person name="Wortman J."/>
            <person name="Nusbaum C."/>
            <person name="Birren B."/>
        </authorList>
    </citation>
    <scope>NUCLEOTIDE SEQUENCE [LARGE SCALE GENOMIC DNA]</scope>
    <source>
        <strain evidence="1 2">MaliPS096_E11</strain>
    </source>
</reference>
<dbReference type="EMBL" id="KI925548">
    <property type="protein sequence ID" value="ETW49067.1"/>
    <property type="molecule type" value="Genomic_DNA"/>
</dbReference>